<dbReference type="AlphaFoldDB" id="A0AB38A820"/>
<dbReference type="PROSITE" id="PS51094">
    <property type="entry name" value="PTS_EIIA_TYPE_2"/>
    <property type="match status" value="1"/>
</dbReference>
<dbReference type="RefSeq" id="WP_002564189.1">
    <property type="nucleotide sequence ID" value="NZ_CALJSN010000009.1"/>
</dbReference>
<dbReference type="SUPFAM" id="SSF55804">
    <property type="entry name" value="Phoshotransferase/anion transport protein"/>
    <property type="match status" value="1"/>
</dbReference>
<evidence type="ECO:0000313" key="3">
    <source>
        <dbReference type="Proteomes" id="UP000183687"/>
    </source>
</evidence>
<dbReference type="Gene3D" id="3.40.930.10">
    <property type="entry name" value="Mannitol-specific EII, Chain A"/>
    <property type="match status" value="1"/>
</dbReference>
<name>A0AB38A820_9ACTN</name>
<dbReference type="InterPro" id="IPR016152">
    <property type="entry name" value="PTrfase/Anion_transptr"/>
</dbReference>
<evidence type="ECO:0000259" key="1">
    <source>
        <dbReference type="PROSITE" id="PS51094"/>
    </source>
</evidence>
<dbReference type="Pfam" id="PF00359">
    <property type="entry name" value="PTS_EIIA_2"/>
    <property type="match status" value="1"/>
</dbReference>
<dbReference type="CDD" id="cd00211">
    <property type="entry name" value="PTS_IIA_fru"/>
    <property type="match status" value="1"/>
</dbReference>
<evidence type="ECO:0000313" key="2">
    <source>
        <dbReference type="EMBL" id="SEB84903.1"/>
    </source>
</evidence>
<organism evidence="2 3">
    <name type="scientific">Atopobium minutum</name>
    <dbReference type="NCBI Taxonomy" id="1381"/>
    <lineage>
        <taxon>Bacteria</taxon>
        <taxon>Bacillati</taxon>
        <taxon>Actinomycetota</taxon>
        <taxon>Coriobacteriia</taxon>
        <taxon>Coriobacteriales</taxon>
        <taxon>Atopobiaceae</taxon>
        <taxon>Atopobium</taxon>
    </lineage>
</organism>
<reference evidence="2 3" key="1">
    <citation type="submission" date="2016-10" db="EMBL/GenBank/DDBJ databases">
        <authorList>
            <person name="Varghese N."/>
            <person name="Submissions S."/>
        </authorList>
    </citation>
    <scope>NUCLEOTIDE SEQUENCE [LARGE SCALE GENOMIC DNA]</scope>
    <source>
        <strain evidence="2 3">DSM 20586</strain>
    </source>
</reference>
<dbReference type="EMBL" id="FNSH01000001">
    <property type="protein sequence ID" value="SEB84903.1"/>
    <property type="molecule type" value="Genomic_DNA"/>
</dbReference>
<accession>A0AB38A820</accession>
<dbReference type="Proteomes" id="UP000183687">
    <property type="component" value="Unassembled WGS sequence"/>
</dbReference>
<protein>
    <submittedName>
        <fullName evidence="2">PTS system D-fructose-specific IIA component (F1P-forming), Frc family</fullName>
    </submittedName>
</protein>
<comment type="caution">
    <text evidence="2">The sequence shown here is derived from an EMBL/GenBank/DDBJ whole genome shotgun (WGS) entry which is preliminary data.</text>
</comment>
<dbReference type="PANTHER" id="PTHR47738:SF1">
    <property type="entry name" value="NITROGEN REGULATORY PROTEIN"/>
    <property type="match status" value="1"/>
</dbReference>
<dbReference type="PANTHER" id="PTHR47738">
    <property type="entry name" value="PTS SYSTEM FRUCTOSE-LIKE EIIA COMPONENT-RELATED"/>
    <property type="match status" value="1"/>
</dbReference>
<dbReference type="InterPro" id="IPR002178">
    <property type="entry name" value="PTS_EIIA_type-2_dom"/>
</dbReference>
<proteinExistence type="predicted"/>
<dbReference type="GO" id="GO:0030295">
    <property type="term" value="F:protein kinase activator activity"/>
    <property type="evidence" value="ECO:0007669"/>
    <property type="project" value="TreeGrafter"/>
</dbReference>
<feature type="domain" description="PTS EIIA type-2" evidence="1">
    <location>
        <begin position="3"/>
        <end position="147"/>
    </location>
</feature>
<dbReference type="InterPro" id="IPR051541">
    <property type="entry name" value="PTS_SugarTrans_NitroReg"/>
</dbReference>
<sequence>MEKFVSSKQVFVNVDVDTREKALEFISQKGAELGYGDADAVYKAFMARENEGATGMENGFAVPHAKSDVINKAGLLLVKLAAPVEWPSFDDKPVDVALALLVPGLEAGTTHLKLLSKAAVMLMDENFRNSVHASDDPEVLAELINAGLEG</sequence>
<gene>
    <name evidence="2" type="ORF">SAMN04489746_1167</name>
</gene>